<gene>
    <name evidence="1" type="ORF">GN244_ATG11955</name>
</gene>
<accession>A0A833VZW4</accession>
<sequence>MTPERSVPASTSHSKSPVPRQRILSLSNLMSFYVCFLEKIDVGATIKVQIPERSKPTRFCLCRRAKPIHVLRDASKHLIHVMQIRFCCGGARHRILLLVASAPAR</sequence>
<comment type="caution">
    <text evidence="1">The sequence shown here is derived from an EMBL/GenBank/DDBJ whole genome shotgun (WGS) entry which is preliminary data.</text>
</comment>
<dbReference type="EMBL" id="WSZM01000286">
    <property type="protein sequence ID" value="KAF4035959.1"/>
    <property type="molecule type" value="Genomic_DNA"/>
</dbReference>
<proteinExistence type="predicted"/>
<protein>
    <submittedName>
        <fullName evidence="1">Uncharacterized protein</fullName>
    </submittedName>
</protein>
<dbReference type="Proteomes" id="UP000602510">
    <property type="component" value="Unassembled WGS sequence"/>
</dbReference>
<name>A0A833VZW4_PHYIN</name>
<organism evidence="1 2">
    <name type="scientific">Phytophthora infestans</name>
    <name type="common">Potato late blight agent</name>
    <name type="synonym">Botrytis infestans</name>
    <dbReference type="NCBI Taxonomy" id="4787"/>
    <lineage>
        <taxon>Eukaryota</taxon>
        <taxon>Sar</taxon>
        <taxon>Stramenopiles</taxon>
        <taxon>Oomycota</taxon>
        <taxon>Peronosporomycetes</taxon>
        <taxon>Peronosporales</taxon>
        <taxon>Peronosporaceae</taxon>
        <taxon>Phytophthora</taxon>
    </lineage>
</organism>
<evidence type="ECO:0000313" key="2">
    <source>
        <dbReference type="Proteomes" id="UP000602510"/>
    </source>
</evidence>
<reference evidence="1" key="1">
    <citation type="submission" date="2020-04" db="EMBL/GenBank/DDBJ databases">
        <title>Hybrid Assembly of Korean Phytophthora infestans isolates.</title>
        <authorList>
            <person name="Prokchorchik M."/>
            <person name="Lee Y."/>
            <person name="Seo J."/>
            <person name="Cho J.-H."/>
            <person name="Park Y.-E."/>
            <person name="Jang D.-C."/>
            <person name="Im J.-S."/>
            <person name="Choi J.-G."/>
            <person name="Park H.-J."/>
            <person name="Lee G.-B."/>
            <person name="Lee Y.-G."/>
            <person name="Hong S.-Y."/>
            <person name="Cho K."/>
            <person name="Sohn K.H."/>
        </authorList>
    </citation>
    <scope>NUCLEOTIDE SEQUENCE</scope>
    <source>
        <strain evidence="1">KR_1_A1</strain>
    </source>
</reference>
<evidence type="ECO:0000313" key="1">
    <source>
        <dbReference type="EMBL" id="KAF4035959.1"/>
    </source>
</evidence>
<dbReference type="AlphaFoldDB" id="A0A833VZW4"/>
<keyword evidence="2" id="KW-1185">Reference proteome</keyword>